<protein>
    <submittedName>
        <fullName evidence="1">Uncharacterized protein</fullName>
    </submittedName>
</protein>
<reference evidence="1 2" key="1">
    <citation type="submission" date="2016-10" db="EMBL/GenBank/DDBJ databases">
        <authorList>
            <person name="de Groot N.N."/>
        </authorList>
    </citation>
    <scope>NUCLEOTIDE SEQUENCE [LARGE SCALE GENOMIC DNA]</scope>
    <source>
        <strain evidence="1 2">BS3662</strain>
    </source>
</reference>
<organism evidence="1 2">
    <name type="scientific">Pseudomonas migulae</name>
    <dbReference type="NCBI Taxonomy" id="78543"/>
    <lineage>
        <taxon>Bacteria</taxon>
        <taxon>Pseudomonadati</taxon>
        <taxon>Pseudomonadota</taxon>
        <taxon>Gammaproteobacteria</taxon>
        <taxon>Pseudomonadales</taxon>
        <taxon>Pseudomonadaceae</taxon>
        <taxon>Pseudomonas</taxon>
    </lineage>
</organism>
<accession>A0A1H4ZRT6</accession>
<proteinExistence type="predicted"/>
<dbReference type="Proteomes" id="UP000198985">
    <property type="component" value="Unassembled WGS sequence"/>
</dbReference>
<dbReference type="RefSeq" id="WP_235864385.1">
    <property type="nucleotide sequence ID" value="NZ_FNTY01000001.1"/>
</dbReference>
<sequence>MSIEKSRVTVAESVDFVRACIKKRQLAGMIRARSSAPTITSSPTKELDALVLGDSLIGYGGNISLGNMRVIEDIITMSKIEAKYQVPDHKDAKGRYIEFINCMEALGCFVPDSGYSKYRSSSLSVTMDNVMVDIIQAAVEAAKAAIPGATVLSAVTNSTLTALKKDPEAINLLNLESKDAEGVRLSTIPCEQLPNGLIVVALAAVDHRGGSDNGGVLFVDWKTSALDVFQGKACLTFNPARYAEVKDLVEEYLAGHRKTLLSKRFSRRP</sequence>
<name>A0A1H4ZRT6_9PSED</name>
<evidence type="ECO:0000313" key="1">
    <source>
        <dbReference type="EMBL" id="SED32378.1"/>
    </source>
</evidence>
<gene>
    <name evidence="1" type="ORF">SAMN04490194_0066</name>
</gene>
<dbReference type="AlphaFoldDB" id="A0A1H4ZRT6"/>
<dbReference type="EMBL" id="FNTY01000001">
    <property type="protein sequence ID" value="SED32378.1"/>
    <property type="molecule type" value="Genomic_DNA"/>
</dbReference>
<evidence type="ECO:0000313" key="2">
    <source>
        <dbReference type="Proteomes" id="UP000198985"/>
    </source>
</evidence>